<evidence type="ECO:0000259" key="1">
    <source>
        <dbReference type="Pfam" id="PF00535"/>
    </source>
</evidence>
<dbReference type="SUPFAM" id="SSF53448">
    <property type="entry name" value="Nucleotide-diphospho-sugar transferases"/>
    <property type="match status" value="2"/>
</dbReference>
<organism evidence="2 3">
    <name type="scientific">Paenirhodobacter enshiensis</name>
    <dbReference type="NCBI Taxonomy" id="1105367"/>
    <lineage>
        <taxon>Bacteria</taxon>
        <taxon>Pseudomonadati</taxon>
        <taxon>Pseudomonadota</taxon>
        <taxon>Alphaproteobacteria</taxon>
        <taxon>Rhodobacterales</taxon>
        <taxon>Rhodobacter group</taxon>
        <taxon>Paenirhodobacter</taxon>
    </lineage>
</organism>
<dbReference type="EMBL" id="JFZB01000027">
    <property type="protein sequence ID" value="KFI25135.1"/>
    <property type="molecule type" value="Genomic_DNA"/>
</dbReference>
<evidence type="ECO:0000313" key="2">
    <source>
        <dbReference type="EMBL" id="KFI25135.1"/>
    </source>
</evidence>
<dbReference type="Gene3D" id="3.90.550.10">
    <property type="entry name" value="Spore Coat Polysaccharide Biosynthesis Protein SpsA, Chain A"/>
    <property type="match status" value="2"/>
</dbReference>
<dbReference type="RefSeq" id="WP_036638721.1">
    <property type="nucleotide sequence ID" value="NZ_JFZB01000027.1"/>
</dbReference>
<dbReference type="Pfam" id="PF05045">
    <property type="entry name" value="RgpF"/>
    <property type="match status" value="2"/>
</dbReference>
<feature type="domain" description="Glycosyltransferase 2-like" evidence="1">
    <location>
        <begin position="554"/>
        <end position="675"/>
    </location>
</feature>
<dbReference type="PANTHER" id="PTHR43685">
    <property type="entry name" value="GLYCOSYLTRANSFERASE"/>
    <property type="match status" value="1"/>
</dbReference>
<feature type="domain" description="Glycosyltransferase 2-like" evidence="1">
    <location>
        <begin position="781"/>
        <end position="946"/>
    </location>
</feature>
<protein>
    <recommendedName>
        <fullName evidence="1">Glycosyltransferase 2-like domain-containing protein</fullName>
    </recommendedName>
</protein>
<proteinExistence type="predicted"/>
<dbReference type="AlphaFoldDB" id="A0A086XSY5"/>
<dbReference type="InterPro" id="IPR007739">
    <property type="entry name" value="RgpF"/>
</dbReference>
<keyword evidence="3" id="KW-1185">Reference proteome</keyword>
<dbReference type="eggNOG" id="COG3754">
    <property type="taxonomic scope" value="Bacteria"/>
</dbReference>
<gene>
    <name evidence="2" type="ORF">CG50_06120</name>
</gene>
<reference evidence="2 3" key="1">
    <citation type="submission" date="2014-03" db="EMBL/GenBank/DDBJ databases">
        <title>Genome of Paenirhodobacter enshiensis DW2-9.</title>
        <authorList>
            <person name="Wang D."/>
            <person name="Wang G."/>
        </authorList>
    </citation>
    <scope>NUCLEOTIDE SEQUENCE [LARGE SCALE GENOMIC DNA]</scope>
    <source>
        <strain evidence="2 3">DW2-9</strain>
    </source>
</reference>
<dbReference type="eggNOG" id="COG0463">
    <property type="taxonomic scope" value="Bacteria"/>
</dbReference>
<name>A0A086XSY5_9RHOB</name>
<dbReference type="Proteomes" id="UP000028824">
    <property type="component" value="Unassembled WGS sequence"/>
</dbReference>
<dbReference type="Pfam" id="PF00535">
    <property type="entry name" value="Glycos_transf_2"/>
    <property type="match status" value="2"/>
</dbReference>
<evidence type="ECO:0000313" key="3">
    <source>
        <dbReference type="Proteomes" id="UP000028824"/>
    </source>
</evidence>
<dbReference type="CDD" id="cd00761">
    <property type="entry name" value="Glyco_tranf_GTA_type"/>
    <property type="match status" value="1"/>
</dbReference>
<dbReference type="InterPro" id="IPR050834">
    <property type="entry name" value="Glycosyltransf_2"/>
</dbReference>
<comment type="caution">
    <text evidence="2">The sequence shown here is derived from an EMBL/GenBank/DDBJ whole genome shotgun (WGS) entry which is preliminary data.</text>
</comment>
<dbReference type="PANTHER" id="PTHR43685:SF2">
    <property type="entry name" value="GLYCOSYLTRANSFERASE 2-LIKE DOMAIN-CONTAINING PROTEIN"/>
    <property type="match status" value="1"/>
</dbReference>
<dbReference type="InterPro" id="IPR029044">
    <property type="entry name" value="Nucleotide-diphossugar_trans"/>
</dbReference>
<sequence>MDTLARTTDFALVVHVWHLDVLDDLAAAADNLPPGVDRFVTVPDSFSAAQRARVATALPGAVLVAVENAGQDVGALFQLMGKVDLGRYDFICKIHTKKGMNMPEIWRTALFGGVLGSAAQAGHIVARFRADPQLMLAGARQLFLHGPSYLFKNAEGLVGAFAPMIGTADIREMDWGFIAGTCFWIRTSVLTRMAACEPRFRAGDYTTDGTLAHAAERMFGLAVALSGGKVLLQDLRFPDRFPEPETGFPADLPRVEQSIPRILTPLAANLFVRPRRAPVTAVLQPRRRVAVFASYSGNGLLPPQVIPYLQGLKPLVSDIVVVCDNDLLPEEIQKLSGLAAHVITGRHGEYDFGSYKRGVAWLRETGRLDSADALVLCNDSCFGPVGSFEPMFATMEAKGLDFWGATDSHQINYHLQSYFVVLTRKAFSSQVFRDFISGIEKEANVQQVILNYELGLTRCLKDAGFTSGAMLENQLEGVHPKDPTYWNMTMFPLYAMESGVPLVKVKALREPRMNMNSQGQVLNWLYKHAPDVHACATSDLDIAKFEDAKDIAFSIIMPTHNRAWCISVAVEAVLAQTHENFELIIVDDGSSDGTEAMMRDRFAQDFVDGKIRYVRLEKNIGVCNARNVGLAHARNPLIAYADSDNAMRPYYLTMMASLIVAAPEKDAFYGRFIHVNSGRIVGKPFDGEGILHGNFIDLGVFVHRLGLVARLGGFDGELRRLVDWDLCIRYTRHKAPGYLSAILLDYTDQEHSDRISVKESFLKAKIAVHSKHGPKPTVSTAIVGYNHEDFLVEAIESALEQKGDFYHEILLSDDGSSDATARIMARYAAKYPGVIRNITRGGNHGISANYRHCFREASGNYVAILEGDDYWTDPEKNLRQAEFLKRHDTAPMVFSRIELFDMRNNSRRLLKRQEGLPELVSAREFAADQNLNLIVNLSCCMFRKDVMTALPSVLYDPRLSEIALAFYLDRLGPLGFLPGVMSTYRLNGASVWTGADQASQLRQAIAVRQMALKVARPIYHATLRRHIAEKEAALAALTKTGQSPRAA</sequence>
<dbReference type="InterPro" id="IPR001173">
    <property type="entry name" value="Glyco_trans_2-like"/>
</dbReference>
<dbReference type="STRING" id="1105367.CG50_06120"/>
<accession>A0A086XSY5</accession>